<dbReference type="Gene3D" id="3.40.190.10">
    <property type="entry name" value="Periplasmic binding protein-like II"/>
    <property type="match status" value="2"/>
</dbReference>
<dbReference type="InterPro" id="IPR050490">
    <property type="entry name" value="Bact_solute-bd_prot1"/>
</dbReference>
<keyword evidence="1" id="KW-0732">Signal</keyword>
<dbReference type="PROSITE" id="PS51257">
    <property type="entry name" value="PROKAR_LIPOPROTEIN"/>
    <property type="match status" value="1"/>
</dbReference>
<reference evidence="2 3" key="1">
    <citation type="submission" date="2016-10" db="EMBL/GenBank/DDBJ databases">
        <authorList>
            <person name="de Groot N.N."/>
        </authorList>
    </citation>
    <scope>NUCLEOTIDE SEQUENCE [LARGE SCALE GENOMIC DNA]</scope>
    <source>
        <strain evidence="2 3">DSM 43067</strain>
    </source>
</reference>
<evidence type="ECO:0000313" key="3">
    <source>
        <dbReference type="Proteomes" id="UP000183413"/>
    </source>
</evidence>
<dbReference type="RefSeq" id="WP_075023264.1">
    <property type="nucleotide sequence ID" value="NZ_FOVH01000013.1"/>
</dbReference>
<protein>
    <submittedName>
        <fullName evidence="2">Carbohydrate ABC transporter substrate-binding protein, CUT1 family</fullName>
    </submittedName>
</protein>
<dbReference type="AlphaFoldDB" id="A0A1I5PJ34"/>
<sequence length="426" mass="44428">MTRSDGVLVPLALSASLLLAAGCGGAGAGTGRDGELVVAAWDTGQGKDPLDTAAAEFEKANAGVKVTVKKTPYVQYSETLRRQLSGNQVPDVARMLLGYGDAGNVLVLADKGLVADLGGAPWTNLVTGPGAAVSKKGDKIYALPVDATSIGVFHNPETFEKRDLRVPKTFRDVLAICRETAGSGTAAFAFGAQQGSAMARWAVFALAASTVFADNPRAGEQRLKGEITFAGTPGWRQAIERFATMKDEGCFDRNATGVSQDAAARSLGQGKALMAIAPTATMPLFAAGDPKARLAMFAFPGGDDSSAVRVPSAPVSGLAVPRKAANRELARRFLDFYAENRVRYSEIDDSVPGIPAGKDDPGVPDYGTALTPYLTAGRTAPIMDQNWPNPEVGTRLDSGITKLLLGQEGPEGVLKGMDSAWTPTAP</sequence>
<evidence type="ECO:0000313" key="2">
    <source>
        <dbReference type="EMBL" id="SFP33820.1"/>
    </source>
</evidence>
<gene>
    <name evidence="2" type="ORF">SAMN04489713_113153</name>
</gene>
<proteinExistence type="predicted"/>
<dbReference type="EMBL" id="FOVH01000013">
    <property type="protein sequence ID" value="SFP33820.1"/>
    <property type="molecule type" value="Genomic_DNA"/>
</dbReference>
<dbReference type="PANTHER" id="PTHR43649">
    <property type="entry name" value="ARABINOSE-BINDING PROTEIN-RELATED"/>
    <property type="match status" value="1"/>
</dbReference>
<dbReference type="InParanoid" id="A0A1I5PJ34"/>
<name>A0A1I5PJ34_9ACTN</name>
<accession>A0A1I5PJ34</accession>
<organism evidence="2 3">
    <name type="scientific">Actinomadura madurae</name>
    <dbReference type="NCBI Taxonomy" id="1993"/>
    <lineage>
        <taxon>Bacteria</taxon>
        <taxon>Bacillati</taxon>
        <taxon>Actinomycetota</taxon>
        <taxon>Actinomycetes</taxon>
        <taxon>Streptosporangiales</taxon>
        <taxon>Thermomonosporaceae</taxon>
        <taxon>Actinomadura</taxon>
    </lineage>
</organism>
<evidence type="ECO:0000256" key="1">
    <source>
        <dbReference type="SAM" id="SignalP"/>
    </source>
</evidence>
<keyword evidence="3" id="KW-1185">Reference proteome</keyword>
<feature type="chain" id="PRO_5010176720" evidence="1">
    <location>
        <begin position="29"/>
        <end position="426"/>
    </location>
</feature>
<dbReference type="eggNOG" id="COG1653">
    <property type="taxonomic scope" value="Bacteria"/>
</dbReference>
<dbReference type="Proteomes" id="UP000183413">
    <property type="component" value="Unassembled WGS sequence"/>
</dbReference>
<dbReference type="InterPro" id="IPR006059">
    <property type="entry name" value="SBP"/>
</dbReference>
<dbReference type="STRING" id="1993.SAMN04489713_113153"/>
<dbReference type="PANTHER" id="PTHR43649:SF12">
    <property type="entry name" value="DIACETYLCHITOBIOSE BINDING PROTEIN DASA"/>
    <property type="match status" value="1"/>
</dbReference>
<dbReference type="SUPFAM" id="SSF53850">
    <property type="entry name" value="Periplasmic binding protein-like II"/>
    <property type="match status" value="1"/>
</dbReference>
<feature type="signal peptide" evidence="1">
    <location>
        <begin position="1"/>
        <end position="28"/>
    </location>
</feature>
<dbReference type="Pfam" id="PF01547">
    <property type="entry name" value="SBP_bac_1"/>
    <property type="match status" value="1"/>
</dbReference>